<gene>
    <name evidence="9" type="ORF">HUE88_05055</name>
</gene>
<sequence length="602" mass="68107">MFRVAGVVNYLLVIFLNAFTDLGHKIIVQNTVFKVYDGSTQIVLTAIVNSLMLLPFILMFSPAGFLADKFPKNLIMKYASISAVFITLLITYSYYQGWFLVAFALTFLLALQSAIYGPAKYGYIKELVGLKFISAGNGAVQAITTSAILIGIIFYTALFEGMIGDVIYTKEEILKVIAPLGWLLVLGSVIEWYLASKLPNKMIEKSARKFRFKRYVFGAYLKKNMIMIKRKKEIFDNIIALGLFWSISQVILAIFGEYAKSELGITNALVVQGIMSLAVFGIVFGSILAANFSKYYINTGLSALSAIGITLVVLSIPFTTSVIFLAIEFILFGIFSGLLMVPLNAKIQYLSPNVHLGTILAGNNFIQTIFMFVFLMITTLFAYFGANAKILFYIMAIVGLYLSVMLFRRYFVMLFWVIFELMLKSRHSYKYVGLENIPKDKGALLMGNHVSWVDWLIVQLPIERRINYMIDKDIYNWKYCNAIFKKADLIPLSSKASKNSFFEASNRLKNGRIIAIFPEGQISRNSDVAKFYRGYEFIDRNGVDIVPFYIDGVFGSIFSRHNGKTKKSFFKKREITVYFGKPISDEIKADELRNKIIKLKGI</sequence>
<evidence type="ECO:0000256" key="3">
    <source>
        <dbReference type="ARBA" id="ARBA00022475"/>
    </source>
</evidence>
<organism evidence="9 10">
    <name type="scientific">Candidatus Sulfurimonas baltica</name>
    <dbReference type="NCBI Taxonomy" id="2740404"/>
    <lineage>
        <taxon>Bacteria</taxon>
        <taxon>Pseudomonadati</taxon>
        <taxon>Campylobacterota</taxon>
        <taxon>Epsilonproteobacteria</taxon>
        <taxon>Campylobacterales</taxon>
        <taxon>Sulfurimonadaceae</taxon>
        <taxon>Sulfurimonas</taxon>
    </lineage>
</organism>
<reference evidence="9 10" key="1">
    <citation type="submission" date="2020-05" db="EMBL/GenBank/DDBJ databases">
        <title>Sulfurimonas marisnigri, sp. nov., and Sulfurimonas baltica, sp. nov., manganese oxide reducing chemolithoautotrophs of the class Epsilonproteobacteria isolated from the pelagic redoxclines of the Black and Baltic Seas and emended description of the genus Sulfurimonas.</title>
        <authorList>
            <person name="Henkel J.V."/>
            <person name="Laudan C."/>
            <person name="Werner J."/>
            <person name="Neu T."/>
            <person name="Plewe S."/>
            <person name="Sproer C."/>
            <person name="Bunk B."/>
            <person name="Schulz-Vogt H.N."/>
        </authorList>
    </citation>
    <scope>NUCLEOTIDE SEQUENCE [LARGE SCALE GENOMIC DNA]</scope>
    <source>
        <strain evidence="9 10">GD2</strain>
    </source>
</reference>
<evidence type="ECO:0000256" key="6">
    <source>
        <dbReference type="ARBA" id="ARBA00023136"/>
    </source>
</evidence>
<dbReference type="Pfam" id="PF07690">
    <property type="entry name" value="MFS_1"/>
    <property type="match status" value="1"/>
</dbReference>
<dbReference type="CDD" id="cd06173">
    <property type="entry name" value="MFS_MefA_like"/>
    <property type="match status" value="1"/>
</dbReference>
<comment type="subcellular location">
    <subcellularLocation>
        <location evidence="1">Cell membrane</location>
        <topology evidence="1">Multi-pass membrane protein</topology>
    </subcellularLocation>
</comment>
<dbReference type="SMART" id="SM00563">
    <property type="entry name" value="PlsC"/>
    <property type="match status" value="1"/>
</dbReference>
<evidence type="ECO:0000256" key="4">
    <source>
        <dbReference type="ARBA" id="ARBA00022692"/>
    </source>
</evidence>
<evidence type="ECO:0000313" key="10">
    <source>
        <dbReference type="Proteomes" id="UP000593994"/>
    </source>
</evidence>
<feature type="transmembrane region" description="Helical" evidence="7">
    <location>
        <begin position="7"/>
        <end position="27"/>
    </location>
</feature>
<feature type="transmembrane region" description="Helical" evidence="7">
    <location>
        <begin position="47"/>
        <end position="67"/>
    </location>
</feature>
<dbReference type="SUPFAM" id="SSF103473">
    <property type="entry name" value="MFS general substrate transporter"/>
    <property type="match status" value="1"/>
</dbReference>
<dbReference type="Gene3D" id="1.20.1250.20">
    <property type="entry name" value="MFS general substrate transporter like domains"/>
    <property type="match status" value="1"/>
</dbReference>
<dbReference type="InterPro" id="IPR002123">
    <property type="entry name" value="Plipid/glycerol_acylTrfase"/>
</dbReference>
<feature type="domain" description="Phospholipid/glycerol acyltransferase" evidence="8">
    <location>
        <begin position="443"/>
        <end position="553"/>
    </location>
</feature>
<evidence type="ECO:0000256" key="1">
    <source>
        <dbReference type="ARBA" id="ARBA00004651"/>
    </source>
</evidence>
<dbReference type="GO" id="GO:0005886">
    <property type="term" value="C:plasma membrane"/>
    <property type="evidence" value="ECO:0007669"/>
    <property type="project" value="UniProtKB-SubCell"/>
</dbReference>
<feature type="transmembrane region" description="Helical" evidence="7">
    <location>
        <begin position="98"/>
        <end position="117"/>
    </location>
</feature>
<keyword evidence="5 7" id="KW-1133">Transmembrane helix</keyword>
<dbReference type="SUPFAM" id="SSF69593">
    <property type="entry name" value="Glycerol-3-phosphate (1)-acyltransferase"/>
    <property type="match status" value="1"/>
</dbReference>
<evidence type="ECO:0000313" key="9">
    <source>
        <dbReference type="EMBL" id="QOY53439.1"/>
    </source>
</evidence>
<dbReference type="Pfam" id="PF01553">
    <property type="entry name" value="Acyltransferase"/>
    <property type="match status" value="1"/>
</dbReference>
<protein>
    <submittedName>
        <fullName evidence="9">MFS transporter</fullName>
    </submittedName>
</protein>
<dbReference type="PANTHER" id="PTHR43266">
    <property type="entry name" value="MACROLIDE-EFFLUX PROTEIN"/>
    <property type="match status" value="1"/>
</dbReference>
<dbReference type="GO" id="GO:0016746">
    <property type="term" value="F:acyltransferase activity"/>
    <property type="evidence" value="ECO:0007669"/>
    <property type="project" value="InterPro"/>
</dbReference>
<dbReference type="EMBL" id="CP054492">
    <property type="protein sequence ID" value="QOY53439.1"/>
    <property type="molecule type" value="Genomic_DNA"/>
</dbReference>
<evidence type="ECO:0000259" key="8">
    <source>
        <dbReference type="SMART" id="SM00563"/>
    </source>
</evidence>
<evidence type="ECO:0000256" key="5">
    <source>
        <dbReference type="ARBA" id="ARBA00022989"/>
    </source>
</evidence>
<keyword evidence="10" id="KW-1185">Reference proteome</keyword>
<dbReference type="GO" id="GO:0022857">
    <property type="term" value="F:transmembrane transporter activity"/>
    <property type="evidence" value="ECO:0007669"/>
    <property type="project" value="InterPro"/>
</dbReference>
<feature type="transmembrane region" description="Helical" evidence="7">
    <location>
        <begin position="234"/>
        <end position="256"/>
    </location>
</feature>
<feature type="transmembrane region" description="Helical" evidence="7">
    <location>
        <begin position="390"/>
        <end position="419"/>
    </location>
</feature>
<dbReference type="InterPro" id="IPR011701">
    <property type="entry name" value="MFS"/>
</dbReference>
<feature type="transmembrane region" description="Helical" evidence="7">
    <location>
        <begin position="322"/>
        <end position="343"/>
    </location>
</feature>
<accession>A0A7S7LXQ5</accession>
<keyword evidence="2" id="KW-0813">Transport</keyword>
<feature type="transmembrane region" description="Helical" evidence="7">
    <location>
        <begin position="364"/>
        <end position="384"/>
    </location>
</feature>
<dbReference type="PANTHER" id="PTHR43266:SF2">
    <property type="entry name" value="MAJOR FACILITATOR SUPERFAMILY (MFS) PROFILE DOMAIN-CONTAINING PROTEIN"/>
    <property type="match status" value="1"/>
</dbReference>
<dbReference type="InterPro" id="IPR036259">
    <property type="entry name" value="MFS_trans_sf"/>
</dbReference>
<evidence type="ECO:0000256" key="2">
    <source>
        <dbReference type="ARBA" id="ARBA00022448"/>
    </source>
</evidence>
<keyword evidence="4 7" id="KW-0812">Transmembrane</keyword>
<proteinExistence type="predicted"/>
<dbReference type="AlphaFoldDB" id="A0A7S7LXQ5"/>
<name>A0A7S7LXQ5_9BACT</name>
<feature type="transmembrane region" description="Helical" evidence="7">
    <location>
        <begin position="295"/>
        <end position="316"/>
    </location>
</feature>
<keyword evidence="3" id="KW-1003">Cell membrane</keyword>
<keyword evidence="6 7" id="KW-0472">Membrane</keyword>
<dbReference type="Proteomes" id="UP000593994">
    <property type="component" value="Chromosome"/>
</dbReference>
<dbReference type="KEGG" id="sbal:HUE88_05055"/>
<dbReference type="CDD" id="cd07989">
    <property type="entry name" value="LPLAT_AGPAT-like"/>
    <property type="match status" value="1"/>
</dbReference>
<evidence type="ECO:0000256" key="7">
    <source>
        <dbReference type="SAM" id="Phobius"/>
    </source>
</evidence>
<feature type="transmembrane region" description="Helical" evidence="7">
    <location>
        <begin position="138"/>
        <end position="157"/>
    </location>
</feature>
<feature type="transmembrane region" description="Helical" evidence="7">
    <location>
        <begin position="177"/>
        <end position="195"/>
    </location>
</feature>
<feature type="transmembrane region" description="Helical" evidence="7">
    <location>
        <begin position="268"/>
        <end position="288"/>
    </location>
</feature>
<feature type="transmembrane region" description="Helical" evidence="7">
    <location>
        <begin position="74"/>
        <end position="92"/>
    </location>
</feature>